<dbReference type="InterPro" id="IPR038765">
    <property type="entry name" value="Papain-like_cys_pep_sf"/>
</dbReference>
<dbReference type="InterPro" id="IPR013128">
    <property type="entry name" value="Peptidase_C1A"/>
</dbReference>
<name>A0A9J5WD74_SOLCO</name>
<evidence type="ECO:0000256" key="1">
    <source>
        <dbReference type="ARBA" id="ARBA00008455"/>
    </source>
</evidence>
<dbReference type="Pfam" id="PF08246">
    <property type="entry name" value="Inhibitor_I29"/>
    <property type="match status" value="1"/>
</dbReference>
<comment type="similarity">
    <text evidence="1">Belongs to the peptidase C1 family.</text>
</comment>
<gene>
    <name evidence="3" type="ORF">H5410_063227</name>
</gene>
<evidence type="ECO:0000313" key="3">
    <source>
        <dbReference type="EMBL" id="KAG5573461.1"/>
    </source>
</evidence>
<comment type="caution">
    <text evidence="3">The sequence shown here is derived from an EMBL/GenBank/DDBJ whole genome shotgun (WGS) entry which is preliminary data.</text>
</comment>
<keyword evidence="4" id="KW-1185">Reference proteome</keyword>
<dbReference type="EMBL" id="JACXVP010000012">
    <property type="protein sequence ID" value="KAG5573461.1"/>
    <property type="molecule type" value="Genomic_DNA"/>
</dbReference>
<dbReference type="AlphaFoldDB" id="A0A9J5WD74"/>
<evidence type="ECO:0000259" key="2">
    <source>
        <dbReference type="SMART" id="SM00848"/>
    </source>
</evidence>
<dbReference type="Pfam" id="PF00112">
    <property type="entry name" value="Peptidase_C1"/>
    <property type="match status" value="1"/>
</dbReference>
<dbReference type="Proteomes" id="UP000824120">
    <property type="component" value="Chromosome 12"/>
</dbReference>
<proteinExistence type="inferred from homology"/>
<dbReference type="SMART" id="SM00848">
    <property type="entry name" value="Inhibitor_I29"/>
    <property type="match status" value="1"/>
</dbReference>
<reference evidence="3 4" key="1">
    <citation type="submission" date="2020-09" db="EMBL/GenBank/DDBJ databases">
        <title>De no assembly of potato wild relative species, Solanum commersonii.</title>
        <authorList>
            <person name="Cho K."/>
        </authorList>
    </citation>
    <scope>NUCLEOTIDE SEQUENCE [LARGE SCALE GENOMIC DNA]</scope>
    <source>
        <strain evidence="3">LZ3.2</strain>
        <tissue evidence="3">Leaf</tissue>
    </source>
</reference>
<evidence type="ECO:0000313" key="4">
    <source>
        <dbReference type="Proteomes" id="UP000824120"/>
    </source>
</evidence>
<dbReference type="SUPFAM" id="SSF54001">
    <property type="entry name" value="Cysteine proteinases"/>
    <property type="match status" value="1"/>
</dbReference>
<dbReference type="OrthoDB" id="10253408at2759"/>
<dbReference type="Gene3D" id="3.90.70.10">
    <property type="entry name" value="Cysteine proteinases"/>
    <property type="match status" value="1"/>
</dbReference>
<dbReference type="InterPro" id="IPR013201">
    <property type="entry name" value="Prot_inhib_I29"/>
</dbReference>
<feature type="domain" description="Cathepsin propeptide inhibitor" evidence="2">
    <location>
        <begin position="22"/>
        <end position="79"/>
    </location>
</feature>
<protein>
    <recommendedName>
        <fullName evidence="2">Cathepsin propeptide inhibitor domain-containing protein</fullName>
    </recommendedName>
</protein>
<sequence length="166" mass="19073">MLIFSTLSYIYRRTDDEVEALYESWLIEHEKLYNALGEKDNSFQIFKDNLKYIDERDSVLNQSYKLGLTKFTDLTNQEYKLIYLGAKSSGDRRKLSKNKNDRYLPKVGDNLPETVDLRKKSVIVDVKDEGDCGCCWAFCAVASIESINAIVTGDLISLSEQELVDF</sequence>
<accession>A0A9J5WD74</accession>
<dbReference type="PANTHER" id="PTHR12411">
    <property type="entry name" value="CYSTEINE PROTEASE FAMILY C1-RELATED"/>
    <property type="match status" value="1"/>
</dbReference>
<dbReference type="GO" id="GO:0008234">
    <property type="term" value="F:cysteine-type peptidase activity"/>
    <property type="evidence" value="ECO:0007669"/>
    <property type="project" value="InterPro"/>
</dbReference>
<organism evidence="3 4">
    <name type="scientific">Solanum commersonii</name>
    <name type="common">Commerson's wild potato</name>
    <name type="synonym">Commerson's nightshade</name>
    <dbReference type="NCBI Taxonomy" id="4109"/>
    <lineage>
        <taxon>Eukaryota</taxon>
        <taxon>Viridiplantae</taxon>
        <taxon>Streptophyta</taxon>
        <taxon>Embryophyta</taxon>
        <taxon>Tracheophyta</taxon>
        <taxon>Spermatophyta</taxon>
        <taxon>Magnoliopsida</taxon>
        <taxon>eudicotyledons</taxon>
        <taxon>Gunneridae</taxon>
        <taxon>Pentapetalae</taxon>
        <taxon>asterids</taxon>
        <taxon>lamiids</taxon>
        <taxon>Solanales</taxon>
        <taxon>Solanaceae</taxon>
        <taxon>Solanoideae</taxon>
        <taxon>Solaneae</taxon>
        <taxon>Solanum</taxon>
    </lineage>
</organism>
<dbReference type="GO" id="GO:0006508">
    <property type="term" value="P:proteolysis"/>
    <property type="evidence" value="ECO:0007669"/>
    <property type="project" value="InterPro"/>
</dbReference>
<dbReference type="InterPro" id="IPR000668">
    <property type="entry name" value="Peptidase_C1A_C"/>
</dbReference>